<evidence type="ECO:0000313" key="2">
    <source>
        <dbReference type="Proteomes" id="UP000030588"/>
    </source>
</evidence>
<evidence type="ECO:0000313" key="1">
    <source>
        <dbReference type="EMBL" id="KHD86381.1"/>
    </source>
</evidence>
<dbReference type="Proteomes" id="UP000030588">
    <property type="component" value="Unassembled WGS sequence"/>
</dbReference>
<name>A0A0A6VFN5_9BACI</name>
<dbReference type="AlphaFoldDB" id="A0A0A6VFN5"/>
<dbReference type="OrthoDB" id="2087266at2"/>
<protein>
    <recommendedName>
        <fullName evidence="3">DUF2612 domain-containing protein</fullName>
    </recommendedName>
</protein>
<dbReference type="RefSeq" id="WP_035353222.1">
    <property type="nucleotide sequence ID" value="NZ_JRUN01000006.1"/>
</dbReference>
<gene>
    <name evidence="1" type="ORF">NG54_03455</name>
</gene>
<proteinExistence type="predicted"/>
<sequence>MLKEMLNMLVSVFVKDEDSNIGKLITIASEQLADASETLKTIEEWISIDNAVGKGLDDIGDDLNQYRGKATDEIYRVMIKGKIARSLSDGTINSMIDALSKTLNCSPSEIQLVSSIELGEGEPNAIIVNKAPLNALNKIGLSASQFVQFVEQVVPGDASVSRVNLEGTFSFAIGSDIEVSEDGFADINGATGGTFGGVFTPSEDYILPL</sequence>
<organism evidence="1 2">
    <name type="scientific">Heyndrickxia ginsengihumi</name>
    <dbReference type="NCBI Taxonomy" id="363870"/>
    <lineage>
        <taxon>Bacteria</taxon>
        <taxon>Bacillati</taxon>
        <taxon>Bacillota</taxon>
        <taxon>Bacilli</taxon>
        <taxon>Bacillales</taxon>
        <taxon>Bacillaceae</taxon>
        <taxon>Heyndrickxia</taxon>
    </lineage>
</organism>
<reference evidence="1 2" key="1">
    <citation type="submission" date="2014-10" db="EMBL/GenBank/DDBJ databases">
        <title>Draft genome of phytase producing Bacillus ginsengihumi strain M2.11.</title>
        <authorList>
            <person name="Toymentseva A."/>
            <person name="Boulygina E.A."/>
            <person name="Kazakov S.V."/>
            <person name="Kayumov I."/>
            <person name="Suleimanova A.D."/>
            <person name="Mardanova A.M."/>
            <person name="Maria S.N."/>
            <person name="Sergey M.Y."/>
            <person name="Sharipova M.R."/>
        </authorList>
    </citation>
    <scope>NUCLEOTIDE SEQUENCE [LARGE SCALE GENOMIC DNA]</scope>
    <source>
        <strain evidence="1 2">M2.11</strain>
    </source>
</reference>
<dbReference type="EMBL" id="JRUN01000006">
    <property type="protein sequence ID" value="KHD86381.1"/>
    <property type="molecule type" value="Genomic_DNA"/>
</dbReference>
<accession>A0A0A6VFN5</accession>
<dbReference type="STRING" id="363870.NG54_03455"/>
<comment type="caution">
    <text evidence="1">The sequence shown here is derived from an EMBL/GenBank/DDBJ whole genome shotgun (WGS) entry which is preliminary data.</text>
</comment>
<evidence type="ECO:0008006" key="3">
    <source>
        <dbReference type="Google" id="ProtNLM"/>
    </source>
</evidence>